<evidence type="ECO:0000256" key="1">
    <source>
        <dbReference type="ARBA" id="ARBA00009677"/>
    </source>
</evidence>
<keyword evidence="5" id="KW-0969">Cilium</keyword>
<dbReference type="Proteomes" id="UP001220962">
    <property type="component" value="Chromosome"/>
</dbReference>
<protein>
    <submittedName>
        <fullName evidence="5">Flagellar hook-basal body protein</fullName>
    </submittedName>
</protein>
<reference evidence="5" key="1">
    <citation type="submission" date="2023-02" db="EMBL/GenBank/DDBJ databases">
        <title>Pathogen: clinical or host-associated sample.</title>
        <authorList>
            <person name="Hergert J."/>
            <person name="Casey R."/>
            <person name="Wagner J."/>
            <person name="Young E.L."/>
            <person name="Oakeson K.F."/>
        </authorList>
    </citation>
    <scope>NUCLEOTIDE SEQUENCE</scope>
    <source>
        <strain evidence="5">2022CK-00830</strain>
    </source>
</reference>
<evidence type="ECO:0000259" key="3">
    <source>
        <dbReference type="Pfam" id="PF06429"/>
    </source>
</evidence>
<accession>A0AAX3MXC5</accession>
<dbReference type="PANTHER" id="PTHR30435">
    <property type="entry name" value="FLAGELLAR PROTEIN"/>
    <property type="match status" value="1"/>
</dbReference>
<keyword evidence="5" id="KW-0282">Flagellum</keyword>
<evidence type="ECO:0000313" key="6">
    <source>
        <dbReference type="Proteomes" id="UP001220962"/>
    </source>
</evidence>
<dbReference type="InterPro" id="IPR001444">
    <property type="entry name" value="Flag_bb_rod_N"/>
</dbReference>
<dbReference type="InterPro" id="IPR037925">
    <property type="entry name" value="FlgE/F/G-like"/>
</dbReference>
<dbReference type="EMBL" id="CP118101">
    <property type="protein sequence ID" value="WDH82278.1"/>
    <property type="molecule type" value="Genomic_DNA"/>
</dbReference>
<dbReference type="RefSeq" id="WP_274359122.1">
    <property type="nucleotide sequence ID" value="NZ_CP118101.1"/>
</dbReference>
<feature type="domain" description="Flagellar hook protein FlgE/F/G-like D1" evidence="4">
    <location>
        <begin position="130"/>
        <end position="190"/>
    </location>
</feature>
<gene>
    <name evidence="5" type="ORF">PUW23_22970</name>
</gene>
<dbReference type="Pfam" id="PF06429">
    <property type="entry name" value="Flg_bbr_C"/>
    <property type="match status" value="1"/>
</dbReference>
<evidence type="ECO:0000259" key="4">
    <source>
        <dbReference type="Pfam" id="PF22692"/>
    </source>
</evidence>
<feature type="domain" description="Flagellar basal-body/hook protein C-terminal" evidence="3">
    <location>
        <begin position="245"/>
        <end position="289"/>
    </location>
</feature>
<keyword evidence="5" id="KW-0966">Cell projection</keyword>
<feature type="domain" description="Flagellar basal body rod protein N-terminal" evidence="2">
    <location>
        <begin position="5"/>
        <end position="35"/>
    </location>
</feature>
<dbReference type="Pfam" id="PF22692">
    <property type="entry name" value="LlgE_F_G_D1"/>
    <property type="match status" value="1"/>
</dbReference>
<comment type="similarity">
    <text evidence="1">Belongs to the flagella basal body rod proteins family.</text>
</comment>
<proteinExistence type="inferred from homology"/>
<name>A0AAX3MXC5_9BACL</name>
<organism evidence="5 6">
    <name type="scientific">Paenibacillus urinalis</name>
    <dbReference type="NCBI Taxonomy" id="521520"/>
    <lineage>
        <taxon>Bacteria</taxon>
        <taxon>Bacillati</taxon>
        <taxon>Bacillota</taxon>
        <taxon>Bacilli</taxon>
        <taxon>Bacillales</taxon>
        <taxon>Paenibacillaceae</taxon>
        <taxon>Paenibacillus</taxon>
    </lineage>
</organism>
<dbReference type="Pfam" id="PF00460">
    <property type="entry name" value="Flg_bb_rod"/>
    <property type="match status" value="1"/>
</dbReference>
<dbReference type="SUPFAM" id="SSF117143">
    <property type="entry name" value="Flagellar hook protein flgE"/>
    <property type="match status" value="1"/>
</dbReference>
<evidence type="ECO:0000259" key="2">
    <source>
        <dbReference type="Pfam" id="PF00460"/>
    </source>
</evidence>
<evidence type="ECO:0000313" key="5">
    <source>
        <dbReference type="EMBL" id="WDH82278.1"/>
    </source>
</evidence>
<sequence length="294" mass="31755">MIRGLYTAAAGMVAQQRRHDTVTQNIANLNTTGYKQVESVNRSFPEMLLERTGDASSPGNKKVGLLNTGVYAEESLYSNIQGALTPTENNMDFALYSDLNVMDPNTGQAVPFDASGKYISDNGSVIYQPQAFFTVQDSEGNVKYTRNGEFSVDAEGRLLSATGYEVLSDNGEPIVLTGSVNQFKVDEQGRLVNAVNGTPAGLSLGISIIDQPHQLVREGNGNFALDPSSEGTARQLADGDNVQVQQGFLEQSTVDASQSMVDMMAALRLYEANQKVIQFYDKSLEKAVNEIGSV</sequence>
<dbReference type="InterPro" id="IPR010930">
    <property type="entry name" value="Flg_bb/hook_C_dom"/>
</dbReference>
<dbReference type="InterPro" id="IPR053967">
    <property type="entry name" value="LlgE_F_G-like_D1"/>
</dbReference>
<dbReference type="GO" id="GO:0009288">
    <property type="term" value="C:bacterial-type flagellum"/>
    <property type="evidence" value="ECO:0007669"/>
    <property type="project" value="TreeGrafter"/>
</dbReference>
<dbReference type="PANTHER" id="PTHR30435:SF19">
    <property type="entry name" value="FLAGELLAR BASAL-BODY ROD PROTEIN FLGG"/>
    <property type="match status" value="1"/>
</dbReference>
<dbReference type="AlphaFoldDB" id="A0AAX3MXC5"/>
<dbReference type="GO" id="GO:0071978">
    <property type="term" value="P:bacterial-type flagellum-dependent swarming motility"/>
    <property type="evidence" value="ECO:0007669"/>
    <property type="project" value="TreeGrafter"/>
</dbReference>